<dbReference type="AlphaFoldDB" id="A0A1N6DD04"/>
<dbReference type="GO" id="GO:0003723">
    <property type="term" value="F:RNA binding"/>
    <property type="evidence" value="ECO:0007669"/>
    <property type="project" value="UniProtKB-UniRule"/>
</dbReference>
<evidence type="ECO:0000256" key="1">
    <source>
        <dbReference type="ARBA" id="ARBA00022603"/>
    </source>
</evidence>
<dbReference type="CDD" id="cd02440">
    <property type="entry name" value="AdoMet_MTases"/>
    <property type="match status" value="1"/>
</dbReference>
<dbReference type="PROSITE" id="PS51686">
    <property type="entry name" value="SAM_MT_RSMB_NOP"/>
    <property type="match status" value="1"/>
</dbReference>
<dbReference type="InterPro" id="IPR023267">
    <property type="entry name" value="RCMT"/>
</dbReference>
<dbReference type="GO" id="GO:0001510">
    <property type="term" value="P:RNA methylation"/>
    <property type="evidence" value="ECO:0007669"/>
    <property type="project" value="InterPro"/>
</dbReference>
<keyword evidence="1 5" id="KW-0489">Methyltransferase</keyword>
<accession>A0A1N6DD04</accession>
<feature type="binding site" evidence="5">
    <location>
        <begin position="117"/>
        <end position="123"/>
    </location>
    <ligand>
        <name>S-adenosyl-L-methionine</name>
        <dbReference type="ChEBI" id="CHEBI:59789"/>
    </ligand>
</feature>
<keyword evidence="4 5" id="KW-0694">RNA-binding</keyword>
<dbReference type="PRINTS" id="PR02008">
    <property type="entry name" value="RCMTFAMILY"/>
</dbReference>
<dbReference type="InterPro" id="IPR001678">
    <property type="entry name" value="MeTrfase_RsmB-F_NOP2_dom"/>
</dbReference>
<feature type="active site" description="Nucleophile" evidence="5">
    <location>
        <position position="240"/>
    </location>
</feature>
<feature type="binding site" evidence="5">
    <location>
        <position position="141"/>
    </location>
    <ligand>
        <name>S-adenosyl-L-methionine</name>
        <dbReference type="ChEBI" id="CHEBI:59789"/>
    </ligand>
</feature>
<dbReference type="InterPro" id="IPR049560">
    <property type="entry name" value="MeTrfase_RsmB-F_NOP2_cat"/>
</dbReference>
<evidence type="ECO:0000256" key="3">
    <source>
        <dbReference type="ARBA" id="ARBA00022691"/>
    </source>
</evidence>
<dbReference type="PANTHER" id="PTHR22807">
    <property type="entry name" value="NOP2 YEAST -RELATED NOL1/NOP2/FMU SUN DOMAIN-CONTAINING"/>
    <property type="match status" value="1"/>
</dbReference>
<keyword evidence="3 5" id="KW-0949">S-adenosyl-L-methionine</keyword>
<keyword evidence="2 5" id="KW-0808">Transferase</keyword>
<dbReference type="GO" id="GO:0008173">
    <property type="term" value="F:RNA methyltransferase activity"/>
    <property type="evidence" value="ECO:0007669"/>
    <property type="project" value="InterPro"/>
</dbReference>
<proteinExistence type="inferred from homology"/>
<organism evidence="7 8">
    <name type="scientific">Sulfurivirga caldicuralii</name>
    <dbReference type="NCBI Taxonomy" id="364032"/>
    <lineage>
        <taxon>Bacteria</taxon>
        <taxon>Pseudomonadati</taxon>
        <taxon>Pseudomonadota</taxon>
        <taxon>Gammaproteobacteria</taxon>
        <taxon>Thiotrichales</taxon>
        <taxon>Piscirickettsiaceae</taxon>
        <taxon>Sulfurivirga</taxon>
    </lineage>
</organism>
<gene>
    <name evidence="7" type="ORF">SAMN05443662_0041</name>
</gene>
<keyword evidence="8" id="KW-1185">Reference proteome</keyword>
<dbReference type="OrthoDB" id="9810297at2"/>
<dbReference type="STRING" id="364032.SAMN05443662_0041"/>
<dbReference type="InterPro" id="IPR029063">
    <property type="entry name" value="SAM-dependent_MTases_sf"/>
</dbReference>
<feature type="binding site" evidence="5">
    <location>
        <position position="168"/>
    </location>
    <ligand>
        <name>S-adenosyl-L-methionine</name>
        <dbReference type="ChEBI" id="CHEBI:59789"/>
    </ligand>
</feature>
<comment type="similarity">
    <text evidence="5">Belongs to the class I-like SAM-binding methyltransferase superfamily. RsmB/NOP family.</text>
</comment>
<dbReference type="Proteomes" id="UP000198461">
    <property type="component" value="Unassembled WGS sequence"/>
</dbReference>
<feature type="binding site" evidence="5">
    <location>
        <position position="186"/>
    </location>
    <ligand>
        <name>S-adenosyl-L-methionine</name>
        <dbReference type="ChEBI" id="CHEBI:59789"/>
    </ligand>
</feature>
<dbReference type="Gene3D" id="3.40.50.150">
    <property type="entry name" value="Vaccinia Virus protein VP39"/>
    <property type="match status" value="1"/>
</dbReference>
<dbReference type="RefSeq" id="WP_074200395.1">
    <property type="nucleotide sequence ID" value="NZ_FSRE01000001.1"/>
</dbReference>
<dbReference type="SUPFAM" id="SSF53335">
    <property type="entry name" value="S-adenosyl-L-methionine-dependent methyltransferases"/>
    <property type="match status" value="1"/>
</dbReference>
<protein>
    <submittedName>
        <fullName evidence="7">16S rRNA (Cytosine1407-C5)-methyltransferase</fullName>
    </submittedName>
</protein>
<evidence type="ECO:0000259" key="6">
    <source>
        <dbReference type="PROSITE" id="PS51686"/>
    </source>
</evidence>
<sequence>MTQLPAEFVERLRAIVPPQRWDAVWQALHTEKAVGARINPLRAEGGPRLFEKLKNAGLAVQPLEGLQGGFWVPAGQKSALSHRPEAETGEIYIQNPSSQWVGQLVGAQPGEEVLDLAAAPGSKTTQLAAMMDNTGYLAAVEAIKPRYFRLQDNLKRMGVTNCRTFLADGRSIGHKVPERFDRVLLDAPCSSEGRISALDADSFAHWSPRKIKEQSRKQRGLILSAWRALKPGGVLTYATCSFAPEENERTVAYLLKKHPEAELAPIELPFDNWQPGLTTWQGKTFPEALRHARRILPTELFDGFFVAQIKKPR</sequence>
<dbReference type="PANTHER" id="PTHR22807:SF61">
    <property type="entry name" value="NOL1_NOP2_SUN FAMILY PROTEIN _ ANTITERMINATION NUSB DOMAIN-CONTAINING PROTEIN"/>
    <property type="match status" value="1"/>
</dbReference>
<evidence type="ECO:0000313" key="7">
    <source>
        <dbReference type="EMBL" id="SIN68524.1"/>
    </source>
</evidence>
<reference evidence="7 8" key="1">
    <citation type="submission" date="2016-11" db="EMBL/GenBank/DDBJ databases">
        <authorList>
            <person name="Jaros S."/>
            <person name="Januszkiewicz K."/>
            <person name="Wedrychowicz H."/>
        </authorList>
    </citation>
    <scope>NUCLEOTIDE SEQUENCE [LARGE SCALE GENOMIC DNA]</scope>
    <source>
        <strain evidence="7 8">DSM 17737</strain>
    </source>
</reference>
<dbReference type="EMBL" id="FSRE01000001">
    <property type="protein sequence ID" value="SIN68524.1"/>
    <property type="molecule type" value="Genomic_DNA"/>
</dbReference>
<evidence type="ECO:0000256" key="5">
    <source>
        <dbReference type="PROSITE-ProRule" id="PRU01023"/>
    </source>
</evidence>
<evidence type="ECO:0000256" key="4">
    <source>
        <dbReference type="ARBA" id="ARBA00022884"/>
    </source>
</evidence>
<evidence type="ECO:0000256" key="2">
    <source>
        <dbReference type="ARBA" id="ARBA00022679"/>
    </source>
</evidence>
<dbReference type="Gene3D" id="3.30.70.1170">
    <property type="entry name" value="Sun protein, domain 3"/>
    <property type="match status" value="1"/>
</dbReference>
<feature type="domain" description="SAM-dependent MTase RsmB/NOP-type" evidence="6">
    <location>
        <begin position="24"/>
        <end position="312"/>
    </location>
</feature>
<dbReference type="Pfam" id="PF01189">
    <property type="entry name" value="Methyltr_RsmB-F"/>
    <property type="match status" value="1"/>
</dbReference>
<evidence type="ECO:0000313" key="8">
    <source>
        <dbReference type="Proteomes" id="UP000198461"/>
    </source>
</evidence>
<name>A0A1N6DD04_9GAMM</name>